<dbReference type="Pfam" id="PF09388">
    <property type="entry name" value="SpoOE-like"/>
    <property type="match status" value="1"/>
</dbReference>
<protein>
    <submittedName>
        <fullName evidence="1">Aspartyl-phosphate phosphatase Spo0E family protein</fullName>
    </submittedName>
</protein>
<evidence type="ECO:0000313" key="2">
    <source>
        <dbReference type="Proteomes" id="UP000426246"/>
    </source>
</evidence>
<dbReference type="Proteomes" id="UP000426246">
    <property type="component" value="Chromosome"/>
</dbReference>
<dbReference type="OrthoDB" id="2470271at2"/>
<evidence type="ECO:0000313" key="1">
    <source>
        <dbReference type="EMBL" id="QGQ94199.1"/>
    </source>
</evidence>
<proteinExistence type="predicted"/>
<dbReference type="RefSeq" id="WP_155699197.1">
    <property type="nucleotide sequence ID" value="NZ_CP034235.1"/>
</dbReference>
<organism evidence="1 2">
    <name type="scientific">Paenibacillus psychroresistens</name>
    <dbReference type="NCBI Taxonomy" id="1778678"/>
    <lineage>
        <taxon>Bacteria</taxon>
        <taxon>Bacillati</taxon>
        <taxon>Bacillota</taxon>
        <taxon>Bacilli</taxon>
        <taxon>Bacillales</taxon>
        <taxon>Paenibacillaceae</taxon>
        <taxon>Paenibacillus</taxon>
    </lineage>
</organism>
<reference evidence="2" key="1">
    <citation type="submission" date="2018-11" db="EMBL/GenBank/DDBJ databases">
        <title>Complete genome sequence of Paenibacillus sp. ML311-T8.</title>
        <authorList>
            <person name="Nam Y.-D."/>
            <person name="Kang J."/>
            <person name="Chung W.-H."/>
            <person name="Park Y.S."/>
        </authorList>
    </citation>
    <scope>NUCLEOTIDE SEQUENCE [LARGE SCALE GENOMIC DNA]</scope>
    <source>
        <strain evidence="2">ML311-T8</strain>
    </source>
</reference>
<dbReference type="InterPro" id="IPR018540">
    <property type="entry name" value="Spo0E-like"/>
</dbReference>
<sequence>MDEITNILQEIERLRSKLVEYTIKAGDFIQEGVLHLSRRLDELITAYYRLITNNKKSSDLQIA</sequence>
<dbReference type="AlphaFoldDB" id="A0A6B8RDB1"/>
<dbReference type="Gene3D" id="4.10.280.10">
    <property type="entry name" value="Helix-loop-helix DNA-binding domain"/>
    <property type="match status" value="1"/>
</dbReference>
<name>A0A6B8RDB1_9BACL</name>
<accession>A0A6B8RDB1</accession>
<gene>
    <name evidence="1" type="ORF">EHS13_04390</name>
</gene>
<dbReference type="KEGG" id="ppsc:EHS13_04390"/>
<dbReference type="InterPro" id="IPR036638">
    <property type="entry name" value="HLH_DNA-bd_sf"/>
</dbReference>
<dbReference type="SUPFAM" id="SSF140500">
    <property type="entry name" value="BAS1536-like"/>
    <property type="match status" value="1"/>
</dbReference>
<dbReference type="GO" id="GO:0043937">
    <property type="term" value="P:regulation of sporulation"/>
    <property type="evidence" value="ECO:0007669"/>
    <property type="project" value="InterPro"/>
</dbReference>
<keyword evidence="2" id="KW-1185">Reference proteome</keyword>
<dbReference type="EMBL" id="CP034235">
    <property type="protein sequence ID" value="QGQ94199.1"/>
    <property type="molecule type" value="Genomic_DNA"/>
</dbReference>
<dbReference type="InterPro" id="IPR037208">
    <property type="entry name" value="Spo0E-like_sf"/>
</dbReference>
<dbReference type="GO" id="GO:0046983">
    <property type="term" value="F:protein dimerization activity"/>
    <property type="evidence" value="ECO:0007669"/>
    <property type="project" value="InterPro"/>
</dbReference>